<dbReference type="Pfam" id="PF20416">
    <property type="entry name" value="UTP20"/>
    <property type="match status" value="1"/>
</dbReference>
<dbReference type="InterPro" id="IPR011430">
    <property type="entry name" value="UTP20_N"/>
</dbReference>
<protein>
    <submittedName>
        <fullName evidence="6">Small subunit processome component 20 homolog</fullName>
    </submittedName>
</protein>
<dbReference type="RefSeq" id="XP_030373639.1">
    <property type="nucleotide sequence ID" value="XM_030517779.1"/>
</dbReference>
<reference evidence="6" key="1">
    <citation type="submission" date="2025-08" db="UniProtKB">
        <authorList>
            <consortium name="RefSeq"/>
        </authorList>
    </citation>
    <scope>IDENTIFICATION</scope>
    <source>
        <strain evidence="6">11010-0011.00</strain>
        <tissue evidence="6">Whole body</tissue>
    </source>
</reference>
<gene>
    <name evidence="6" type="primary">LOC115623433</name>
</gene>
<dbReference type="InterPro" id="IPR016024">
    <property type="entry name" value="ARM-type_fold"/>
</dbReference>
<dbReference type="SUPFAM" id="SSF48371">
    <property type="entry name" value="ARM repeat"/>
    <property type="match status" value="3"/>
</dbReference>
<evidence type="ECO:0000256" key="1">
    <source>
        <dbReference type="SAM" id="MobiDB-lite"/>
    </source>
</evidence>
<dbReference type="Proteomes" id="UP000504634">
    <property type="component" value="Unplaced"/>
</dbReference>
<dbReference type="Pfam" id="PF23099">
    <property type="entry name" value="UTP20_C"/>
    <property type="match status" value="1"/>
</dbReference>
<feature type="compositionally biased region" description="Basic and acidic residues" evidence="1">
    <location>
        <begin position="1646"/>
        <end position="1661"/>
    </location>
</feature>
<dbReference type="InterPro" id="IPR057525">
    <property type="entry name" value="UTP20_C"/>
</dbReference>
<dbReference type="Gene3D" id="1.25.10.10">
    <property type="entry name" value="Leucine-rich Repeat Variant"/>
    <property type="match status" value="3"/>
</dbReference>
<feature type="region of interest" description="Disordered" evidence="1">
    <location>
        <begin position="1636"/>
        <end position="1678"/>
    </location>
</feature>
<dbReference type="PANTHER" id="PTHR17695">
    <property type="entry name" value="SMALL SUBUNIT PROCESSOME COMPONENT 20 HOMOLOG"/>
    <property type="match status" value="1"/>
</dbReference>
<sequence length="2764" mass="317078">MANLSEKSKITNTFRFKSFSDRVNEIDLRRLALYHIGHKYEELDEADNQTYFYQTLQKWTVLNLTEEYNYFSKRCRKIVTLPQLLHQKDFVVDLLLERLATATNLSQQPLLELLYVLARDLREEFYPYFQRVLDRLICLLNTQDAEQLEWTLICLAHLFKTLKPFLKRNIGVVFNAILPLLDEQHYAEHVTNFAVECFAYIARDVRDFPRFLTYVLKTVLREQVESVHGCGRLLFEILRGVNGQLHTCAADLLAHVLDVLVNVDGKHTPVQATLLTDILEHSLGLLLNFLLPDQSPVLWQQMCKAVAKPDIDVEATAHLLHIMQPLITHKNGRYVAELGLLVPTVLELIERHRAHVLILQKVSLLVSGLLQARHAQLSQLDANRLLQKFLNVSKPLRSVYEEFVLQMLDYQQFELLLLDHVIAYYEQHLDNVGLELLARIVQHKRPLYLDNITLGSWQAYPLQLKQAKTIDFVLQQLQKIDLSNEDHLLLLMVVPHMRGFDKGPLESSLQTAVEAQIAATSIDFKLLLLLLQTHAVLKFKLPKEFRYKLQQSLLPSLKNNIQALACLQLLLIETSKQERMNQSTDITTAVAMLLGKPQAEFRRIAAHCLELMGRKLNPYSYFYAACCITPTVQNYRDLLLQLQHLEPTSAQFKQYSELPNYKEHVVSLLLGLLYNNFKFVWEPVQQLLSAYTKVMTTDEFWTLYKSKLLEAVESIHYGTAKKAQEEQLEKVYKSQALNSLLPVEEAHQPLKQQELLNYRQLLWQCIPKLGSLAELKNADLVRLFLQFVEQEYRPQLERTEHTWNVNESEDVDVDDEDDQAQEAVEGDQQQEQSSKSNAAIRRKRKAQNAYIKFVLQTLQLKLMCFVKQPNPKALHRQTEMHEFYLELLASPNAQLQKLALDCLVAYKQPSAIVQYKEQLGSLIDETKFKVTLSSFELESVAAQQRDELMPYMLRVLYGKMLAKGVQRQMNAQQRKTLILRFLGQLEESEIISFLKMAFERFTHYTDLPVDQLLPYVRSQYTPTAVISARQLQRVVNLLELIRKEFAGRLSENFHVYVLKLLLLVAGVCQQVQGATDAGKLTTAYKNVKHVALQTLFNYFSQLLDMEQLWTSERMQAICEVYVWPGLTRLPQDSIHTPTPLLKLLLLWGGEPRYQVWLQERPTPETPTIMHHLMSLLLNDKAKPAVRRPLMQLVEQLLECAATEEYGPQALGILQPHIPDILQRLQSNWSQQRAGKQSLDKRELNVLALLTTHVHEPSTCDLLLQLLLPIFTKQAAIATTNPEVVTQLITTLANLLKRVASPQNYMRQLAPLFELVHVLPARKLLCEVLADVAKRFHKAAKMDAAVTPHAEAVRENARIILLLNAWDKRWLEQPDYDRRLQALSELKQMVATDTNTFDLELGVLIIYNCFYMLRHDSDLGLRVNIGELLKLLLPHLIQQQGDSKEQLNFLLDVVLFPLLQRCIRDERHENARSEAIGLLGELARQCGTAHEILRDLAPLADKQDPEVDFFENMLHLQTQRHGRALQRVCNISGGIWRKGPPCARTLTQFLLPLTTRYLLTDKHTGKHTLVDAAIETVGVICELLPWQHYHIVLRHYLQKLRHAQEHQKQCVRIVVRVLDAFHFDLTQIPTEAIALGQLKPSLPQPGAKHEKDPEGTEEKAKVEQPSTNDDIPAKEEEAIDEGNDIDFEAEGEEAVHDEPPIQQQQKMTPNAARRVMCTITSVLLPTLNHAITEKTNYDSKHKVNRRRLSHEREEEEIQRVPIALAMVKLLQKLPKELLENSLPGIFMKVCTFLRSPLKSVRMLTRDILKKMMVTLGGNYLSQLIEQLQSLLTRGFQVHVLSVTLHGVLDALRDQLEPAHIENCLQNLLEIALNDIFGDVSAEKEVDKIVAHTPEAKPSAKSFLTLLIVARHIRDNCLLDLLLPFKEHLARTHSRKVTQKIQDCFAKIVAGLVENVHIARESLLIFIYGTVSESITDLLPNTQRRVLSEKEQALMKRARPDCLILPPTPGRRSVAGNKQVKSNARANAHILIEFGLELLHFVLKRKKLADLDYQPFLQPLLPLLRDALGSTHARTTTYALKCYTALWLGEYDIPVLNADTEQLKPVVARMFQILKNFSTFGATRQEENAQLVRSSFKAVVAVLRKCNGYNPSEEQIEQLLLHIEQELQEECSSQTMCFTLLRALVGRKVDSRSLHDLMKHLGNLSIISQSEHVREESRDILISYIMEYTLHKRVEQYVKFMSVQLCYSQPFGRQSAIKFIHAIINRFPQKVLFRQSEFLYLSMGTRLVNDEDASCRRSIAAALEALLSRLNKVERQPLLDLTMLFFTSPQSRQKPGVREMAAALLSRFVQAERTGFAERLPDVLPTLVGVMTVGDSDAVGRFVRAPGHEQLELEDTPLKPKRKRSKKLLKPWDSMLGEDLLTGGLDVDAHVEQQQRSEDHQLIQLQYCLLKIFEHCGEALLKEEQLAHTVDELAYSCQRLLGHEHNWVRCNAAKLLTHILAYYDYAYVGQSLVGVKKEQEESKALEFIYARPAQDIKSLVLDLCAQVRPGDTAQEIIDELVKIFLYIGHMLRDVPFSVKQEPDSTQFEDQPAAAKINLNWLVRNIRFMINKEMAKAPHDTTIRTALFTLIEGLITLLSTESVARLAPALLQTLVREMSEDDHNIDAELRQKALHVGSRLRKRIGAEVYDKLRNAVQTKLMVRRAERRKAVAQEKIQDPLRAAKRKAGAQERKKTAKRLKTAVMRGKVADTKNKFKKRKRKAEMEVF</sequence>
<feature type="domain" description="U3 small nucleolar RNA-associated protein 20" evidence="3">
    <location>
        <begin position="1750"/>
        <end position="1968"/>
    </location>
</feature>
<dbReference type="GeneID" id="115623433"/>
<dbReference type="GO" id="GO:0030686">
    <property type="term" value="C:90S preribosome"/>
    <property type="evidence" value="ECO:0007669"/>
    <property type="project" value="TreeGrafter"/>
</dbReference>
<keyword evidence="5" id="KW-1185">Reference proteome</keyword>
<evidence type="ECO:0000313" key="6">
    <source>
        <dbReference type="RefSeq" id="XP_030373639.1"/>
    </source>
</evidence>
<dbReference type="Pfam" id="PF07539">
    <property type="entry name" value="UTP20_N"/>
    <property type="match status" value="1"/>
</dbReference>
<accession>A0A6J2TCA1</accession>
<feature type="domain" description="U3 small nucleolar RNA-associated protein 20 C-terminal" evidence="4">
    <location>
        <begin position="2439"/>
        <end position="2738"/>
    </location>
</feature>
<name>A0A6J2TCA1_DROLE</name>
<feature type="domain" description="U3 small nucleolar RNA-associated protein 20 N-terminal" evidence="2">
    <location>
        <begin position="854"/>
        <end position="1465"/>
    </location>
</feature>
<proteinExistence type="predicted"/>
<evidence type="ECO:0000259" key="2">
    <source>
        <dbReference type="Pfam" id="PF07539"/>
    </source>
</evidence>
<dbReference type="PANTHER" id="PTHR17695:SF11">
    <property type="entry name" value="SMALL SUBUNIT PROCESSOME COMPONENT 20 HOMOLOG"/>
    <property type="match status" value="1"/>
</dbReference>
<dbReference type="OrthoDB" id="360653at2759"/>
<evidence type="ECO:0000259" key="4">
    <source>
        <dbReference type="Pfam" id="PF23099"/>
    </source>
</evidence>
<dbReference type="GO" id="GO:0032040">
    <property type="term" value="C:small-subunit processome"/>
    <property type="evidence" value="ECO:0007669"/>
    <property type="project" value="TreeGrafter"/>
</dbReference>
<dbReference type="InterPro" id="IPR052575">
    <property type="entry name" value="SSU_processome_comp_20"/>
</dbReference>
<evidence type="ECO:0000313" key="5">
    <source>
        <dbReference type="Proteomes" id="UP000504634"/>
    </source>
</evidence>
<dbReference type="InterPro" id="IPR046523">
    <property type="entry name" value="UTP20_dom"/>
</dbReference>
<organism evidence="5 6">
    <name type="scientific">Drosophila lebanonensis</name>
    <name type="common">Fruit fly</name>
    <name type="synonym">Scaptodrosophila lebanonensis</name>
    <dbReference type="NCBI Taxonomy" id="7225"/>
    <lineage>
        <taxon>Eukaryota</taxon>
        <taxon>Metazoa</taxon>
        <taxon>Ecdysozoa</taxon>
        <taxon>Arthropoda</taxon>
        <taxon>Hexapoda</taxon>
        <taxon>Insecta</taxon>
        <taxon>Pterygota</taxon>
        <taxon>Neoptera</taxon>
        <taxon>Endopterygota</taxon>
        <taxon>Diptera</taxon>
        <taxon>Brachycera</taxon>
        <taxon>Muscomorpha</taxon>
        <taxon>Ephydroidea</taxon>
        <taxon>Drosophilidae</taxon>
        <taxon>Scaptodrosophila</taxon>
    </lineage>
</organism>
<evidence type="ECO:0000259" key="3">
    <source>
        <dbReference type="Pfam" id="PF20416"/>
    </source>
</evidence>
<dbReference type="InterPro" id="IPR011989">
    <property type="entry name" value="ARM-like"/>
</dbReference>